<dbReference type="eggNOG" id="COG0641">
    <property type="taxonomic scope" value="Bacteria"/>
</dbReference>
<dbReference type="HOGENOM" id="CLU_009273_10_0_3"/>
<keyword evidence="3" id="KW-0408">Iron</keyword>
<dbReference type="OrthoDB" id="9808591at2"/>
<proteinExistence type="predicted"/>
<dbReference type="Pfam" id="PF04055">
    <property type="entry name" value="Radical_SAM"/>
    <property type="match status" value="1"/>
</dbReference>
<dbReference type="InterPro" id="IPR058240">
    <property type="entry name" value="rSAM_sf"/>
</dbReference>
<sequence>MLNSTSPRPGELLTATKDFFDFSKFGPISLVVIQPTPFCNLNCDYCYLPDRHIKNKLSVDLIEPILKTVLTSPFVGKEFTILWHAGEPLAMPIPFYDQASSLIKSAQEKYLAQPIQIFQSIQTNGTLLNQAWCDCLQRNQIHIGVSLDGPAFLHDAHRQTRTGLGTHAATMRGIALLQKNEIPFNVITVLTQDSLDYPDELFNFFIDNGIYNVGFNMEETEGVHKNSTLDEPEIEECYRLFIKRFWDLSVQSNGRFKLREFETLCTLAYTGCRLENTDMNKPFVIVNFDHQGNFSTFDPELLSVKTQLYGDFVLGNVLRDTLTSVCYSDKFRLMSNDMTSGVELCRQTCEYFGLCGGGAGSNKYWENGTFCSAETKACLYRTKAIADIALEGLESSLGLVY</sequence>
<dbReference type="SUPFAM" id="SSF102114">
    <property type="entry name" value="Radical SAM enzymes"/>
    <property type="match status" value="1"/>
</dbReference>
<evidence type="ECO:0000256" key="2">
    <source>
        <dbReference type="ARBA" id="ARBA00022723"/>
    </source>
</evidence>
<dbReference type="Gene3D" id="3.20.20.70">
    <property type="entry name" value="Aldolase class I"/>
    <property type="match status" value="1"/>
</dbReference>
<feature type="domain" description="Radical SAM core" evidence="5">
    <location>
        <begin position="23"/>
        <end position="255"/>
    </location>
</feature>
<reference evidence="6" key="1">
    <citation type="submission" date="2009-01" db="EMBL/GenBank/DDBJ databases">
        <title>Complete sequence of chromosome Cyanothece sp. PCC 7425.</title>
        <authorList>
            <consortium name="US DOE Joint Genome Institute"/>
            <person name="Lucas S."/>
            <person name="Copeland A."/>
            <person name="Lapidus A."/>
            <person name="Glavina del Rio T."/>
            <person name="Dalin E."/>
            <person name="Tice H."/>
            <person name="Bruce D."/>
            <person name="Goodwin L."/>
            <person name="Pitluck S."/>
            <person name="Sims D."/>
            <person name="Meineke L."/>
            <person name="Brettin T."/>
            <person name="Detter J.C."/>
            <person name="Han C."/>
            <person name="Larimer F."/>
            <person name="Land M."/>
            <person name="Hauser L."/>
            <person name="Kyrpides N."/>
            <person name="Ovchinnikova G."/>
            <person name="Liberton M."/>
            <person name="Stoeckel J."/>
            <person name="Banerjee A."/>
            <person name="Singh A."/>
            <person name="Page L."/>
            <person name="Sato H."/>
            <person name="Zhao L."/>
            <person name="Sherman L."/>
            <person name="Pakrasi H."/>
            <person name="Richardson P."/>
        </authorList>
    </citation>
    <scope>NUCLEOTIDE SEQUENCE</scope>
    <source>
        <strain evidence="6">PCC 7425</strain>
    </source>
</reference>
<dbReference type="InterPro" id="IPR023867">
    <property type="entry name" value="Sulphatase_maturase_rSAM"/>
</dbReference>
<evidence type="ECO:0000256" key="4">
    <source>
        <dbReference type="ARBA" id="ARBA00023014"/>
    </source>
</evidence>
<dbReference type="KEGG" id="cyn:Cyan7425_2137"/>
<dbReference type="GO" id="GO:0046872">
    <property type="term" value="F:metal ion binding"/>
    <property type="evidence" value="ECO:0007669"/>
    <property type="project" value="UniProtKB-KW"/>
</dbReference>
<dbReference type="EMBL" id="CP001344">
    <property type="protein sequence ID" value="ACL44498.1"/>
    <property type="molecule type" value="Genomic_DNA"/>
</dbReference>
<accession>B8HUF3</accession>
<dbReference type="PANTHER" id="PTHR43273:SF8">
    <property type="entry name" value="RADICAL SAM DOMAIN PROTEIN"/>
    <property type="match status" value="1"/>
</dbReference>
<evidence type="ECO:0000259" key="5">
    <source>
        <dbReference type="PROSITE" id="PS51918"/>
    </source>
</evidence>
<dbReference type="AlphaFoldDB" id="B8HUF3"/>
<dbReference type="PANTHER" id="PTHR43273">
    <property type="entry name" value="ANAEROBIC SULFATASE-MATURATING ENZYME HOMOLOG ASLB-RELATED"/>
    <property type="match status" value="1"/>
</dbReference>
<gene>
    <name evidence="6" type="ordered locus">Cyan7425_2137</name>
</gene>
<evidence type="ECO:0000256" key="3">
    <source>
        <dbReference type="ARBA" id="ARBA00023004"/>
    </source>
</evidence>
<dbReference type="STRING" id="395961.Cyan7425_2137"/>
<name>B8HUF3_CYAP4</name>
<dbReference type="GO" id="GO:0051536">
    <property type="term" value="F:iron-sulfur cluster binding"/>
    <property type="evidence" value="ECO:0007669"/>
    <property type="project" value="UniProtKB-KW"/>
</dbReference>
<keyword evidence="2" id="KW-0479">Metal-binding</keyword>
<dbReference type="PROSITE" id="PS51918">
    <property type="entry name" value="RADICAL_SAM"/>
    <property type="match status" value="1"/>
</dbReference>
<dbReference type="NCBIfam" id="TIGR04261">
    <property type="entry name" value="rSAM_GlyRichRpt"/>
    <property type="match status" value="1"/>
</dbReference>
<dbReference type="SFLD" id="SFLDG01067">
    <property type="entry name" value="SPASM/twitch_domain_containing"/>
    <property type="match status" value="1"/>
</dbReference>
<dbReference type="InterPro" id="IPR007197">
    <property type="entry name" value="rSAM"/>
</dbReference>
<dbReference type="SFLD" id="SFLDG01072">
    <property type="entry name" value="dehydrogenase_like"/>
    <property type="match status" value="1"/>
</dbReference>
<keyword evidence="1" id="KW-0949">S-adenosyl-L-methionine</keyword>
<keyword evidence="4" id="KW-0411">Iron-sulfur</keyword>
<dbReference type="InterPro" id="IPR026357">
    <property type="entry name" value="rSAM_SPASM_GrrM_OscB"/>
</dbReference>
<dbReference type="CDD" id="cd01335">
    <property type="entry name" value="Radical_SAM"/>
    <property type="match status" value="1"/>
</dbReference>
<protein>
    <submittedName>
        <fullName evidence="6">Radical SAM domain protein</fullName>
    </submittedName>
</protein>
<organism evidence="6">
    <name type="scientific">Cyanothece sp. (strain PCC 7425 / ATCC 29141)</name>
    <dbReference type="NCBI Taxonomy" id="395961"/>
    <lineage>
        <taxon>Bacteria</taxon>
        <taxon>Bacillati</taxon>
        <taxon>Cyanobacteriota</taxon>
        <taxon>Cyanophyceae</taxon>
        <taxon>Gomontiellales</taxon>
        <taxon>Cyanothecaceae</taxon>
        <taxon>Cyanothece</taxon>
    </lineage>
</organism>
<evidence type="ECO:0000256" key="1">
    <source>
        <dbReference type="ARBA" id="ARBA00022691"/>
    </source>
</evidence>
<dbReference type="GO" id="GO:0016491">
    <property type="term" value="F:oxidoreductase activity"/>
    <property type="evidence" value="ECO:0007669"/>
    <property type="project" value="InterPro"/>
</dbReference>
<evidence type="ECO:0000313" key="6">
    <source>
        <dbReference type="EMBL" id="ACL44498.1"/>
    </source>
</evidence>
<dbReference type="SFLD" id="SFLDG01386">
    <property type="entry name" value="main_SPASM_domain-containing"/>
    <property type="match status" value="1"/>
</dbReference>
<dbReference type="InterPro" id="IPR013785">
    <property type="entry name" value="Aldolase_TIM"/>
</dbReference>
<dbReference type="SFLD" id="SFLDS00029">
    <property type="entry name" value="Radical_SAM"/>
    <property type="match status" value="1"/>
</dbReference>